<organism evidence="2 3">
    <name type="scientific">Bugula neritina</name>
    <name type="common">Brown bryozoan</name>
    <name type="synonym">Sertularia neritina</name>
    <dbReference type="NCBI Taxonomy" id="10212"/>
    <lineage>
        <taxon>Eukaryota</taxon>
        <taxon>Metazoa</taxon>
        <taxon>Spiralia</taxon>
        <taxon>Lophotrochozoa</taxon>
        <taxon>Bryozoa</taxon>
        <taxon>Gymnolaemata</taxon>
        <taxon>Cheilostomatida</taxon>
        <taxon>Flustrina</taxon>
        <taxon>Buguloidea</taxon>
        <taxon>Bugulidae</taxon>
        <taxon>Bugula</taxon>
    </lineage>
</organism>
<dbReference type="AlphaFoldDB" id="A0A7J7J7L7"/>
<keyword evidence="3" id="KW-1185">Reference proteome</keyword>
<evidence type="ECO:0000313" key="3">
    <source>
        <dbReference type="Proteomes" id="UP000593567"/>
    </source>
</evidence>
<protein>
    <submittedName>
        <fullName evidence="2">Uncharacterized protein</fullName>
    </submittedName>
</protein>
<feature type="compositionally biased region" description="Polar residues" evidence="1">
    <location>
        <begin position="260"/>
        <end position="271"/>
    </location>
</feature>
<feature type="region of interest" description="Disordered" evidence="1">
    <location>
        <begin position="466"/>
        <end position="494"/>
    </location>
</feature>
<reference evidence="2" key="1">
    <citation type="submission" date="2020-06" db="EMBL/GenBank/DDBJ databases">
        <title>Draft genome of Bugula neritina, a colonial animal packing powerful symbionts and potential medicines.</title>
        <authorList>
            <person name="Rayko M."/>
        </authorList>
    </citation>
    <scope>NUCLEOTIDE SEQUENCE [LARGE SCALE GENOMIC DNA]</scope>
    <source>
        <strain evidence="2">Kwan_BN1</strain>
    </source>
</reference>
<feature type="compositionally biased region" description="Polar residues" evidence="1">
    <location>
        <begin position="318"/>
        <end position="330"/>
    </location>
</feature>
<proteinExistence type="predicted"/>
<gene>
    <name evidence="2" type="ORF">EB796_020033</name>
</gene>
<dbReference type="EMBL" id="VXIV02002984">
    <property type="protein sequence ID" value="KAF6021656.1"/>
    <property type="molecule type" value="Genomic_DNA"/>
</dbReference>
<evidence type="ECO:0000313" key="2">
    <source>
        <dbReference type="EMBL" id="KAF6021656.1"/>
    </source>
</evidence>
<name>A0A7J7J7L7_BUGNE</name>
<sequence length="494" mass="55668">MQKVKFHLKATQPSSSITASPSRQQFYSSHRSCNIWWLGVKDCDNGNWIEMSEPYQKLIKALERRILVHQDEDVLQEVIGQFVLPDKNVITYDQIMTMLLLVREIEFVDDTEETVLEMSYSVWYYVESCSKKLQNIVARGWEDLPHLADKLYKKRDKKTLSILGDPSFINGRKFPRTKQEAFLIFQSQEKPFILDPSLTGEDKVCLANIDVDKTNDIPAEQLVGRVFPELDENSFTMLVYEERVNIISETFGPWSLQYPTPDSETEFNPETSIAPPAMMSSPQSSDTLSLPSQSAHSESINIYLDDTVPIETTEVTVRTQPQDSFESQAKSRLGEATPAKATVAKERTPLQELLESQTTNNLRKTTIAETMVVKAYTQLKKLLESQAANLSADTETSMRTLGAPSLSATKRKLATSLLESSPKFKKSSSSQIGDRYLQTVDCNIDGKLKNLSASESENVSARDLRNVLGSDSDNVSQETLPQSYSSEEMPETHL</sequence>
<accession>A0A7J7J7L7</accession>
<feature type="region of interest" description="Disordered" evidence="1">
    <location>
        <begin position="260"/>
        <end position="292"/>
    </location>
</feature>
<dbReference type="Proteomes" id="UP000593567">
    <property type="component" value="Unassembled WGS sequence"/>
</dbReference>
<feature type="compositionally biased region" description="Polar residues" evidence="1">
    <location>
        <begin position="469"/>
        <end position="486"/>
    </location>
</feature>
<feature type="compositionally biased region" description="Low complexity" evidence="1">
    <location>
        <begin position="272"/>
        <end position="285"/>
    </location>
</feature>
<feature type="region of interest" description="Disordered" evidence="1">
    <location>
        <begin position="318"/>
        <end position="341"/>
    </location>
</feature>
<comment type="caution">
    <text evidence="2">The sequence shown here is derived from an EMBL/GenBank/DDBJ whole genome shotgun (WGS) entry which is preliminary data.</text>
</comment>
<evidence type="ECO:0000256" key="1">
    <source>
        <dbReference type="SAM" id="MobiDB-lite"/>
    </source>
</evidence>